<dbReference type="Gene3D" id="1.20.1740.10">
    <property type="entry name" value="Amino acid/polyamine transporter I"/>
    <property type="match status" value="1"/>
</dbReference>
<dbReference type="Proteomes" id="UP001300502">
    <property type="component" value="Unassembled WGS sequence"/>
</dbReference>
<comment type="subcellular location">
    <subcellularLocation>
        <location evidence="1">Cell membrane</location>
        <topology evidence="1">Multi-pass membrane protein</topology>
    </subcellularLocation>
</comment>
<keyword evidence="3" id="KW-1003">Cell membrane</keyword>
<feature type="transmembrane region" description="Helical" evidence="8">
    <location>
        <begin position="161"/>
        <end position="179"/>
    </location>
</feature>
<feature type="transmembrane region" description="Helical" evidence="8">
    <location>
        <begin position="417"/>
        <end position="440"/>
    </location>
</feature>
<feature type="transmembrane region" description="Helical" evidence="8">
    <location>
        <begin position="186"/>
        <end position="209"/>
    </location>
</feature>
<accession>A0AAV9IJS0</accession>
<evidence type="ECO:0000256" key="2">
    <source>
        <dbReference type="ARBA" id="ARBA00022448"/>
    </source>
</evidence>
<reference evidence="9 10" key="1">
    <citation type="submission" date="2022-07" db="EMBL/GenBank/DDBJ databases">
        <title>Genome-wide signatures of adaptation to extreme environments.</title>
        <authorList>
            <person name="Cho C.H."/>
            <person name="Yoon H.S."/>
        </authorList>
    </citation>
    <scope>NUCLEOTIDE SEQUENCE [LARGE SCALE GENOMIC DNA]</scope>
    <source>
        <strain evidence="9 10">108.79 E11</strain>
    </source>
</reference>
<comment type="caution">
    <text evidence="9">The sequence shown here is derived from an EMBL/GenBank/DDBJ whole genome shotgun (WGS) entry which is preliminary data.</text>
</comment>
<evidence type="ECO:0000256" key="8">
    <source>
        <dbReference type="SAM" id="Phobius"/>
    </source>
</evidence>
<protein>
    <submittedName>
        <fullName evidence="9">Uncharacterized protein</fullName>
    </submittedName>
</protein>
<evidence type="ECO:0000256" key="5">
    <source>
        <dbReference type="ARBA" id="ARBA00022989"/>
    </source>
</evidence>
<evidence type="ECO:0000256" key="1">
    <source>
        <dbReference type="ARBA" id="ARBA00004651"/>
    </source>
</evidence>
<keyword evidence="10" id="KW-1185">Reference proteome</keyword>
<evidence type="ECO:0000256" key="4">
    <source>
        <dbReference type="ARBA" id="ARBA00022692"/>
    </source>
</evidence>
<keyword evidence="4 8" id="KW-0812">Transmembrane</keyword>
<feature type="transmembrane region" description="Helical" evidence="8">
    <location>
        <begin position="48"/>
        <end position="68"/>
    </location>
</feature>
<keyword evidence="5 8" id="KW-1133">Transmembrane helix</keyword>
<dbReference type="PANTHER" id="PTHR45826:SF2">
    <property type="entry name" value="AMINO ACID TRANSPORTER"/>
    <property type="match status" value="1"/>
</dbReference>
<comment type="similarity">
    <text evidence="7">Belongs to the amino acid-polyamine-organocation (APC) superfamily. Polyamine:cation symporter (PHS) (TC 2.A.3.12) family.</text>
</comment>
<keyword evidence="6 8" id="KW-0472">Membrane</keyword>
<feature type="transmembrane region" description="Helical" evidence="8">
    <location>
        <begin position="263"/>
        <end position="285"/>
    </location>
</feature>
<dbReference type="InterPro" id="IPR044566">
    <property type="entry name" value="RMV1-like"/>
</dbReference>
<feature type="transmembrane region" description="Helical" evidence="8">
    <location>
        <begin position="446"/>
        <end position="466"/>
    </location>
</feature>
<gene>
    <name evidence="9" type="ORF">GAYE_SCF42G5598</name>
</gene>
<evidence type="ECO:0000256" key="3">
    <source>
        <dbReference type="ARBA" id="ARBA00022475"/>
    </source>
</evidence>
<feature type="transmembrane region" description="Helical" evidence="8">
    <location>
        <begin position="356"/>
        <end position="377"/>
    </location>
</feature>
<name>A0AAV9IJS0_9RHOD</name>
<evidence type="ECO:0000313" key="10">
    <source>
        <dbReference type="Proteomes" id="UP001300502"/>
    </source>
</evidence>
<dbReference type="InterPro" id="IPR002293">
    <property type="entry name" value="AA/rel_permease1"/>
</dbReference>
<keyword evidence="2" id="KW-0813">Transport</keyword>
<dbReference type="PIRSF" id="PIRSF006060">
    <property type="entry name" value="AA_transporter"/>
    <property type="match status" value="1"/>
</dbReference>
<evidence type="ECO:0000256" key="6">
    <source>
        <dbReference type="ARBA" id="ARBA00023136"/>
    </source>
</evidence>
<dbReference type="Pfam" id="PF13520">
    <property type="entry name" value="AA_permease_2"/>
    <property type="match status" value="1"/>
</dbReference>
<feature type="transmembrane region" description="Helical" evidence="8">
    <location>
        <begin position="74"/>
        <end position="91"/>
    </location>
</feature>
<feature type="transmembrane region" description="Helical" evidence="8">
    <location>
        <begin position="305"/>
        <end position="329"/>
    </location>
</feature>
<dbReference type="PANTHER" id="PTHR45826">
    <property type="entry name" value="POLYAMINE TRANSPORTER PUT1"/>
    <property type="match status" value="1"/>
</dbReference>
<dbReference type="GO" id="GO:0005886">
    <property type="term" value="C:plasma membrane"/>
    <property type="evidence" value="ECO:0007669"/>
    <property type="project" value="UniProtKB-SubCell"/>
</dbReference>
<sequence>MEDVQLATFSDLNSNSGEPQKESDGIESLLSQQTEEWTLEGSVPKRSVGIWQLASLIFLLTAGGGYGLEPLVGAAGPLPAILGILIVPWFWSVPQALMTAELSTLFPKDGGFVLWVYEAFGSFLSFQVGWFTFVDSLVDNALLPRLLSDYISVMMGTNVVFRWWTTLVGIVVLFICSALNVMGLHLVGWVSVLFTIFISFPILLLSLIGLPKALPSVWLSFRGWKQSRWRLFFASLLWNFCGYDSIGTCAGEVRDVSTTYPKAILLSCVMGMISFLLPILSTVSYNQNWELWTDAYWPRASKVVVGRWLSYWVALGGILSCVGMLNSLLATSSRALYGMVLCGLLPKRLGYLHSSYATPIFCILLVSLGTAVCSIFRFESLLQVDSVLYSFKLALELGAFLRLRYSHGHLWRPFRVAGGNGVVWCLVSSGLCCCCAMILLSNWMTALISLVMILLGAILYFIQFLGQWLY</sequence>
<proteinExistence type="inferred from homology"/>
<feature type="transmembrane region" description="Helical" evidence="8">
    <location>
        <begin position="229"/>
        <end position="251"/>
    </location>
</feature>
<evidence type="ECO:0000313" key="9">
    <source>
        <dbReference type="EMBL" id="KAK4527673.1"/>
    </source>
</evidence>
<dbReference type="EMBL" id="JANCYU010000054">
    <property type="protein sequence ID" value="KAK4527673.1"/>
    <property type="molecule type" value="Genomic_DNA"/>
</dbReference>
<evidence type="ECO:0000256" key="7">
    <source>
        <dbReference type="ARBA" id="ARBA00024041"/>
    </source>
</evidence>
<dbReference type="AlphaFoldDB" id="A0AAV9IJS0"/>
<feature type="transmembrane region" description="Helical" evidence="8">
    <location>
        <begin position="112"/>
        <end position="133"/>
    </location>
</feature>
<dbReference type="GO" id="GO:0015203">
    <property type="term" value="F:polyamine transmembrane transporter activity"/>
    <property type="evidence" value="ECO:0007669"/>
    <property type="project" value="UniProtKB-ARBA"/>
</dbReference>
<organism evidence="9 10">
    <name type="scientific">Galdieria yellowstonensis</name>
    <dbReference type="NCBI Taxonomy" id="3028027"/>
    <lineage>
        <taxon>Eukaryota</taxon>
        <taxon>Rhodophyta</taxon>
        <taxon>Bangiophyceae</taxon>
        <taxon>Galdieriales</taxon>
        <taxon>Galdieriaceae</taxon>
        <taxon>Galdieria</taxon>
    </lineage>
</organism>